<name>A0ABR4AC24_9LECA</name>
<dbReference type="EMBL" id="JBEFKJ010000014">
    <property type="protein sequence ID" value="KAL2042421.1"/>
    <property type="molecule type" value="Genomic_DNA"/>
</dbReference>
<proteinExistence type="predicted"/>
<dbReference type="Proteomes" id="UP001590950">
    <property type="component" value="Unassembled WGS sequence"/>
</dbReference>
<keyword evidence="1" id="KW-1133">Transmembrane helix</keyword>
<gene>
    <name evidence="2" type="ORF">N7G274_004913</name>
</gene>
<reference evidence="2 3" key="1">
    <citation type="submission" date="2024-09" db="EMBL/GenBank/DDBJ databases">
        <title>Rethinking Asexuality: The Enigmatic Case of Functional Sexual Genes in Lepraria (Stereocaulaceae).</title>
        <authorList>
            <person name="Doellman M."/>
            <person name="Sun Y."/>
            <person name="Barcenas-Pena A."/>
            <person name="Lumbsch H.T."/>
            <person name="Grewe F."/>
        </authorList>
    </citation>
    <scope>NUCLEOTIDE SEQUENCE [LARGE SCALE GENOMIC DNA]</scope>
    <source>
        <strain evidence="2 3">Mercado 3170</strain>
    </source>
</reference>
<keyword evidence="1" id="KW-0472">Membrane</keyword>
<evidence type="ECO:0000313" key="2">
    <source>
        <dbReference type="EMBL" id="KAL2042421.1"/>
    </source>
</evidence>
<evidence type="ECO:0000313" key="3">
    <source>
        <dbReference type="Proteomes" id="UP001590950"/>
    </source>
</evidence>
<evidence type="ECO:0008006" key="4">
    <source>
        <dbReference type="Google" id="ProtNLM"/>
    </source>
</evidence>
<evidence type="ECO:0000256" key="1">
    <source>
        <dbReference type="SAM" id="Phobius"/>
    </source>
</evidence>
<protein>
    <recommendedName>
        <fullName evidence="4">Secreted protein</fullName>
    </recommendedName>
</protein>
<keyword evidence="3" id="KW-1185">Reference proteome</keyword>
<keyword evidence="1" id="KW-0812">Transmembrane</keyword>
<feature type="transmembrane region" description="Helical" evidence="1">
    <location>
        <begin position="12"/>
        <end position="31"/>
    </location>
</feature>
<organism evidence="2 3">
    <name type="scientific">Stereocaulon virgatum</name>
    <dbReference type="NCBI Taxonomy" id="373712"/>
    <lineage>
        <taxon>Eukaryota</taxon>
        <taxon>Fungi</taxon>
        <taxon>Dikarya</taxon>
        <taxon>Ascomycota</taxon>
        <taxon>Pezizomycotina</taxon>
        <taxon>Lecanoromycetes</taxon>
        <taxon>OSLEUM clade</taxon>
        <taxon>Lecanoromycetidae</taxon>
        <taxon>Lecanorales</taxon>
        <taxon>Lecanorineae</taxon>
        <taxon>Stereocaulaceae</taxon>
        <taxon>Stereocaulon</taxon>
    </lineage>
</organism>
<comment type="caution">
    <text evidence="2">The sequence shown here is derived from an EMBL/GenBank/DDBJ whole genome shotgun (WGS) entry which is preliminary data.</text>
</comment>
<sequence>MYAGKQMNVMALWRRGVVYSFYVTIYVLAAGQNAIVRIDCGTHCDKIKRADGNMAPHDGIGRHAGIIDNRACSGNETVEIARTQNDMRLYATVRVNILIWMRSFRCLANDEC</sequence>
<accession>A0ABR4AC24</accession>